<feature type="active site" description="Proton acceptor; for kinase activity" evidence="15">
    <location>
        <position position="442"/>
    </location>
</feature>
<comment type="cofactor">
    <cofactor evidence="15">
        <name>Fe(2+)</name>
        <dbReference type="ChEBI" id="CHEBI:29033"/>
    </cofactor>
    <text evidence="15">Binds 1 Fe(2+) ion per subunit.</text>
</comment>
<evidence type="ECO:0000256" key="3">
    <source>
        <dbReference type="ARBA" id="ARBA00022679"/>
    </source>
</evidence>
<dbReference type="PIRSF" id="PIRSF036401">
    <property type="entry name" value="Gcp_STYKS"/>
    <property type="match status" value="1"/>
</dbReference>
<keyword evidence="7 15" id="KW-0418">Kinase</keyword>
<evidence type="ECO:0000313" key="19">
    <source>
        <dbReference type="Proteomes" id="UP001141336"/>
    </source>
</evidence>
<comment type="catalytic activity">
    <reaction evidence="14 15">
        <text>L-seryl-[protein] + ATP = O-phospho-L-seryl-[protein] + ADP + H(+)</text>
        <dbReference type="Rhea" id="RHEA:17989"/>
        <dbReference type="Rhea" id="RHEA-COMP:9863"/>
        <dbReference type="Rhea" id="RHEA-COMP:11604"/>
        <dbReference type="ChEBI" id="CHEBI:15378"/>
        <dbReference type="ChEBI" id="CHEBI:29999"/>
        <dbReference type="ChEBI" id="CHEBI:30616"/>
        <dbReference type="ChEBI" id="CHEBI:83421"/>
        <dbReference type="ChEBI" id="CHEBI:456216"/>
        <dbReference type="EC" id="2.7.11.1"/>
    </reaction>
</comment>
<name>A0ABT4IMK4_9EURY</name>
<proteinExistence type="inferred from homology"/>
<comment type="function">
    <text evidence="15">Required for the formation of a threonylcarbamoyl group on adenosine at position 37 (t(6)A37) in tRNAs that read codons beginning with adenine. Is a component of the KEOPS complex that is probably involved in the transfer of the threonylcarbamoyl moiety of threonylcarbamoyl-AMP (TC-AMP) to the N6 group of A37. The Kae1 domain likely plays a direct catalytic role in this reaction. The Bud32 domain probably displays kinase activity that regulates Kae1 function.</text>
</comment>
<keyword evidence="2 15" id="KW-0723">Serine/threonine-protein kinase</keyword>
<dbReference type="PROSITE" id="PS01016">
    <property type="entry name" value="GLYCOPROTEASE"/>
    <property type="match status" value="1"/>
</dbReference>
<dbReference type="Proteomes" id="UP001141336">
    <property type="component" value="Unassembled WGS sequence"/>
</dbReference>
<evidence type="ECO:0000256" key="10">
    <source>
        <dbReference type="ARBA" id="ARBA00023268"/>
    </source>
</evidence>
<dbReference type="InterPro" id="IPR018934">
    <property type="entry name" value="RIO_dom"/>
</dbReference>
<dbReference type="EC" id="2.3.1.234" evidence="15"/>
<evidence type="ECO:0000259" key="16">
    <source>
        <dbReference type="Pfam" id="PF00814"/>
    </source>
</evidence>
<accession>A0ABT4IMK4</accession>
<feature type="binding site" evidence="15">
    <location>
        <position position="283"/>
    </location>
    <ligand>
        <name>Fe cation</name>
        <dbReference type="ChEBI" id="CHEBI:24875"/>
    </ligand>
</feature>
<evidence type="ECO:0000313" key="18">
    <source>
        <dbReference type="EMBL" id="MCZ0862976.1"/>
    </source>
</evidence>
<keyword evidence="19" id="KW-1185">Reference proteome</keyword>
<keyword evidence="3 15" id="KW-0808">Transferase</keyword>
<evidence type="ECO:0000256" key="1">
    <source>
        <dbReference type="ARBA" id="ARBA00022490"/>
    </source>
</evidence>
<dbReference type="Gene3D" id="1.10.510.10">
    <property type="entry name" value="Transferase(Phosphotransferase) domain 1"/>
    <property type="match status" value="1"/>
</dbReference>
<feature type="binding site" evidence="15">
    <location>
        <position position="355"/>
    </location>
    <ligand>
        <name>ATP</name>
        <dbReference type="ChEBI" id="CHEBI:30616"/>
    </ligand>
</feature>
<keyword evidence="10 15" id="KW-0511">Multifunctional enzyme</keyword>
<feature type="binding site" evidence="15">
    <location>
        <position position="106"/>
    </location>
    <ligand>
        <name>Fe cation</name>
        <dbReference type="ChEBI" id="CHEBI:24875"/>
    </ligand>
</feature>
<keyword evidence="8 15" id="KW-0067">ATP-binding</keyword>
<dbReference type="NCBIfam" id="TIGR03722">
    <property type="entry name" value="arch_KAE1"/>
    <property type="match status" value="1"/>
</dbReference>
<keyword evidence="6 15" id="KW-0547">Nucleotide-binding</keyword>
<protein>
    <recommendedName>
        <fullName evidence="15">Probable bifunctional tRNA threonylcarbamoyladenosine biosynthesis protein</fullName>
    </recommendedName>
    <domain>
        <recommendedName>
            <fullName evidence="15">tRNA N6-adenosine threonylcarbamoyltransferase</fullName>
            <ecNumber evidence="15">2.3.1.234</ecNumber>
        </recommendedName>
        <alternativeName>
            <fullName evidence="15">tRNA threonylcarbamoyladenosine biosynthesis protein Kae1</fullName>
        </alternativeName>
        <alternativeName>
            <fullName evidence="15">t(6)A37 threonylcarbamoyladenosine biosynthesis protein Kae1</fullName>
        </alternativeName>
    </domain>
    <domain>
        <recommendedName>
            <fullName evidence="15">Serine/threonine-protein kinase Bud32</fullName>
            <ecNumber evidence="15">2.7.11.1</ecNumber>
        </recommendedName>
    </domain>
</protein>
<dbReference type="InterPro" id="IPR017861">
    <property type="entry name" value="KAE1/TsaD"/>
</dbReference>
<keyword evidence="4 15" id="KW-0819">tRNA processing</keyword>
<evidence type="ECO:0000256" key="5">
    <source>
        <dbReference type="ARBA" id="ARBA00022723"/>
    </source>
</evidence>
<feature type="binding site" evidence="15">
    <location>
        <position position="172"/>
    </location>
    <ligand>
        <name>L-threonylcarbamoyladenylate</name>
        <dbReference type="ChEBI" id="CHEBI:73682"/>
    </ligand>
</feature>
<dbReference type="GO" id="GO:0016301">
    <property type="term" value="F:kinase activity"/>
    <property type="evidence" value="ECO:0007669"/>
    <property type="project" value="UniProtKB-KW"/>
</dbReference>
<reference evidence="18" key="1">
    <citation type="submission" date="2022-12" db="EMBL/GenBank/DDBJ databases">
        <title>Isolation and characterisation of novel Methanocorpusculum spp. from native Australian herbivores indicates the genus is ancestrally host-associated.</title>
        <authorList>
            <person name="Volmer J.G."/>
            <person name="Soo R.M."/>
            <person name="Evans P.N."/>
            <person name="Hoedt E.C."/>
            <person name="Astorga Alsina A.L."/>
            <person name="Woodcroft B.J."/>
            <person name="Tyson G.W."/>
            <person name="Hugenholtz P."/>
            <person name="Morrison M."/>
        </authorList>
    </citation>
    <scope>NUCLEOTIDE SEQUENCE</scope>
    <source>
        <strain evidence="18">CW153</strain>
    </source>
</reference>
<sequence>MPETRVLGIEGTAWNFSAAVFDEDLVCLHSSPYVPPHGGIHPREAAQHHAAVAAEVIGKVLAEAGDDIDGVAFSIGPGLGPSLRTVATAARSLALKYGVPLIGVNHCVAHVEIGRWYTKFADPIVLYASGANTQVLGFLNGRYRIFGETLDIGLGNALDKFARSHDLPHPGGPIIEEMAKKGSYIPLPYTVKGMDLAFSGLMSAAKDATARGESMEDVCCSFQETAFAMCVEVTERALAHTGKDEVILVGGVGANSRLQEMLRIMCEERGAKFMAPPRVYMGDNGAMIAYTGKVMLEAGSTIPIEESFVNPGYRSDQVEVTWRSDAGKLFAPGQSEITERGAEAAVDLTGADAVKTRLSKGYRVPALDTHLITERTRAEARCIAAARRGGVPVPVIRDVTGNAIVMEKLDGDVLKYIISDEYAYAAGVSVGKLHGAGIVHGDLTTSNMIWKGGRVYLLDFGLAQMSDEIEPRGVDLHVLFQTLESTTSAPVELKQAFCDGYRSVFSGADAVIEREQEIELRGRYL</sequence>
<dbReference type="Gene3D" id="3.30.420.40">
    <property type="match status" value="2"/>
</dbReference>
<dbReference type="SUPFAM" id="SSF56112">
    <property type="entry name" value="Protein kinase-like (PK-like)"/>
    <property type="match status" value="1"/>
</dbReference>
<dbReference type="SUPFAM" id="SSF53067">
    <property type="entry name" value="Actin-like ATPase domain"/>
    <property type="match status" value="1"/>
</dbReference>
<comment type="catalytic activity">
    <reaction evidence="12 15">
        <text>L-threonyl-[protein] + ATP = O-phospho-L-threonyl-[protein] + ADP + H(+)</text>
        <dbReference type="Rhea" id="RHEA:46608"/>
        <dbReference type="Rhea" id="RHEA-COMP:11060"/>
        <dbReference type="Rhea" id="RHEA-COMP:11605"/>
        <dbReference type="ChEBI" id="CHEBI:15378"/>
        <dbReference type="ChEBI" id="CHEBI:30013"/>
        <dbReference type="ChEBI" id="CHEBI:30616"/>
        <dbReference type="ChEBI" id="CHEBI:61977"/>
        <dbReference type="ChEBI" id="CHEBI:456216"/>
        <dbReference type="EC" id="2.7.11.1"/>
    </reaction>
</comment>
<keyword evidence="9 15" id="KW-0408">Iron</keyword>
<dbReference type="InterPro" id="IPR022495">
    <property type="entry name" value="Bud32"/>
</dbReference>
<evidence type="ECO:0000256" key="12">
    <source>
        <dbReference type="ARBA" id="ARBA00047899"/>
    </source>
</evidence>
<dbReference type="Pfam" id="PF01163">
    <property type="entry name" value="RIO1"/>
    <property type="match status" value="1"/>
</dbReference>
<evidence type="ECO:0000256" key="14">
    <source>
        <dbReference type="ARBA" id="ARBA00048679"/>
    </source>
</evidence>
<dbReference type="EC" id="2.7.11.1" evidence="15"/>
<evidence type="ECO:0000256" key="6">
    <source>
        <dbReference type="ARBA" id="ARBA00022741"/>
    </source>
</evidence>
<feature type="binding site" evidence="15">
    <location>
        <position position="110"/>
    </location>
    <ligand>
        <name>Fe cation</name>
        <dbReference type="ChEBI" id="CHEBI:24875"/>
    </ligand>
</feature>
<comment type="similarity">
    <text evidence="15">In the C-terminal section; belongs to the protein kinase superfamily. Tyr protein kinase family. BUD32 subfamily.</text>
</comment>
<dbReference type="NCBIfam" id="NF011462">
    <property type="entry name" value="PRK14879.1-3"/>
    <property type="match status" value="1"/>
</dbReference>
<dbReference type="Pfam" id="PF00814">
    <property type="entry name" value="TsaD"/>
    <property type="match status" value="1"/>
</dbReference>
<dbReference type="PRINTS" id="PR00789">
    <property type="entry name" value="OSIALOPTASE"/>
</dbReference>
<gene>
    <name evidence="18" type="ORF">O0S09_06900</name>
</gene>
<evidence type="ECO:0000256" key="11">
    <source>
        <dbReference type="ARBA" id="ARBA00023315"/>
    </source>
</evidence>
<feature type="domain" description="Gcp-like" evidence="16">
    <location>
        <begin position="32"/>
        <end position="290"/>
    </location>
</feature>
<keyword evidence="5 15" id="KW-0479">Metal-binding</keyword>
<organism evidence="18 19">
    <name type="scientific">Methanocorpusculum vombati</name>
    <dbReference type="NCBI Taxonomy" id="3002864"/>
    <lineage>
        <taxon>Archaea</taxon>
        <taxon>Methanobacteriati</taxon>
        <taxon>Methanobacteriota</taxon>
        <taxon>Stenosarchaea group</taxon>
        <taxon>Methanomicrobia</taxon>
        <taxon>Methanomicrobiales</taxon>
        <taxon>Methanocorpusculaceae</taxon>
        <taxon>Methanocorpusculum</taxon>
    </lineage>
</organism>
<dbReference type="CDD" id="cd24131">
    <property type="entry name" value="ASKHA_NBD_Kae1_arch_bac"/>
    <property type="match status" value="1"/>
</dbReference>
<evidence type="ECO:0000256" key="13">
    <source>
        <dbReference type="ARBA" id="ARBA00048117"/>
    </source>
</evidence>
<evidence type="ECO:0000256" key="7">
    <source>
        <dbReference type="ARBA" id="ARBA00022777"/>
    </source>
</evidence>
<evidence type="ECO:0000256" key="9">
    <source>
        <dbReference type="ARBA" id="ARBA00023004"/>
    </source>
</evidence>
<feature type="domain" description="RIO-type" evidence="17">
    <location>
        <begin position="371"/>
        <end position="461"/>
    </location>
</feature>
<dbReference type="NCBIfam" id="TIGR00329">
    <property type="entry name" value="gcp_kae1"/>
    <property type="match status" value="1"/>
</dbReference>
<evidence type="ECO:0000256" key="2">
    <source>
        <dbReference type="ARBA" id="ARBA00022527"/>
    </source>
</evidence>
<dbReference type="RefSeq" id="WP_268923238.1">
    <property type="nucleotide sequence ID" value="NZ_JAPTGC010000008.1"/>
</dbReference>
<evidence type="ECO:0000256" key="8">
    <source>
        <dbReference type="ARBA" id="ARBA00022840"/>
    </source>
</evidence>
<dbReference type="HAMAP" id="MF_01447">
    <property type="entry name" value="Kae1_Bud32_arch"/>
    <property type="match status" value="1"/>
</dbReference>
<dbReference type="InterPro" id="IPR017860">
    <property type="entry name" value="Peptidase_M22_CS"/>
</dbReference>
<comment type="catalytic activity">
    <reaction evidence="13 15">
        <text>L-threonylcarbamoyladenylate + adenosine(37) in tRNA = N(6)-L-threonylcarbamoyladenosine(37) in tRNA + AMP + H(+)</text>
        <dbReference type="Rhea" id="RHEA:37059"/>
        <dbReference type="Rhea" id="RHEA-COMP:10162"/>
        <dbReference type="Rhea" id="RHEA-COMP:10163"/>
        <dbReference type="ChEBI" id="CHEBI:15378"/>
        <dbReference type="ChEBI" id="CHEBI:73682"/>
        <dbReference type="ChEBI" id="CHEBI:74411"/>
        <dbReference type="ChEBI" id="CHEBI:74418"/>
        <dbReference type="ChEBI" id="CHEBI:456215"/>
        <dbReference type="EC" id="2.3.1.234"/>
    </reaction>
</comment>
<evidence type="ECO:0000259" key="17">
    <source>
        <dbReference type="Pfam" id="PF01163"/>
    </source>
</evidence>
<feature type="binding site" evidence="15">
    <location>
        <position position="255"/>
    </location>
    <ligand>
        <name>L-threonylcarbamoyladenylate</name>
        <dbReference type="ChEBI" id="CHEBI:73682"/>
    </ligand>
</feature>
<dbReference type="EMBL" id="JAPTGC010000008">
    <property type="protein sequence ID" value="MCZ0862976.1"/>
    <property type="molecule type" value="Genomic_DNA"/>
</dbReference>
<dbReference type="PANTHER" id="PTHR11735:SF14">
    <property type="entry name" value="TRNA N6-ADENOSINE THREONYLCARBAMOYLTRANSFERASE"/>
    <property type="match status" value="1"/>
</dbReference>
<comment type="subcellular location">
    <subcellularLocation>
        <location evidence="15">Cytoplasm</location>
    </subcellularLocation>
</comment>
<dbReference type="Gene3D" id="3.30.200.20">
    <property type="entry name" value="Phosphorylase Kinase, domain 1"/>
    <property type="match status" value="1"/>
</dbReference>
<dbReference type="InterPro" id="IPR011009">
    <property type="entry name" value="Kinase-like_dom_sf"/>
</dbReference>
<comment type="subunit">
    <text evidence="15">Component of the KEOPS complex that consists of Kae1, Bud32, Cgi121 and Pcc1; the whole complex dimerizes.</text>
</comment>
<dbReference type="InterPro" id="IPR034680">
    <property type="entry name" value="Kae1_archaea_euk"/>
</dbReference>
<keyword evidence="1 15" id="KW-0963">Cytoplasm</keyword>
<feature type="binding site" evidence="15">
    <location>
        <position position="176"/>
    </location>
    <ligand>
        <name>L-threonylcarbamoyladenylate</name>
        <dbReference type="ChEBI" id="CHEBI:73682"/>
    </ligand>
</feature>
<dbReference type="InterPro" id="IPR009220">
    <property type="entry name" value="tRNA_threonyl_synthase/kinase"/>
</dbReference>
<keyword evidence="11 15" id="KW-0012">Acyltransferase</keyword>
<feature type="binding site" evidence="15">
    <location>
        <begin position="127"/>
        <end position="131"/>
    </location>
    <ligand>
        <name>L-threonylcarbamoyladenylate</name>
        <dbReference type="ChEBI" id="CHEBI:73682"/>
    </ligand>
</feature>
<feature type="binding site" evidence="15">
    <location>
        <begin position="338"/>
        <end position="346"/>
    </location>
    <ligand>
        <name>ATP</name>
        <dbReference type="ChEBI" id="CHEBI:30616"/>
    </ligand>
</feature>
<evidence type="ECO:0000256" key="4">
    <source>
        <dbReference type="ARBA" id="ARBA00022694"/>
    </source>
</evidence>
<dbReference type="NCBIfam" id="TIGR03724">
    <property type="entry name" value="arch_bud32"/>
    <property type="match status" value="1"/>
</dbReference>
<dbReference type="NCBIfam" id="NF007174">
    <property type="entry name" value="PRK09605.1"/>
    <property type="match status" value="1"/>
</dbReference>
<dbReference type="HAMAP" id="MF_01446">
    <property type="entry name" value="Kae1"/>
    <property type="match status" value="1"/>
</dbReference>
<feature type="binding site" evidence="15">
    <location>
        <position position="127"/>
    </location>
    <ligand>
        <name>Fe cation</name>
        <dbReference type="ChEBI" id="CHEBI:24875"/>
    </ligand>
</feature>
<dbReference type="InterPro" id="IPR000905">
    <property type="entry name" value="Gcp-like_dom"/>
</dbReference>
<evidence type="ECO:0000256" key="15">
    <source>
        <dbReference type="HAMAP-Rule" id="MF_01447"/>
    </source>
</evidence>
<feature type="region of interest" description="Kae1" evidence="15">
    <location>
        <begin position="1"/>
        <end position="322"/>
    </location>
</feature>
<dbReference type="InterPro" id="IPR043129">
    <property type="entry name" value="ATPase_NBD"/>
</dbReference>
<comment type="similarity">
    <text evidence="15">In the N-terminal section; belongs to the KAE1 / TsaD family.</text>
</comment>
<comment type="caution">
    <text evidence="18">The sequence shown here is derived from an EMBL/GenBank/DDBJ whole genome shotgun (WGS) entry which is preliminary data.</text>
</comment>
<feature type="binding site" evidence="15">
    <location>
        <position position="159"/>
    </location>
    <ligand>
        <name>L-threonylcarbamoyladenylate</name>
        <dbReference type="ChEBI" id="CHEBI:73682"/>
    </ligand>
</feature>
<dbReference type="PANTHER" id="PTHR11735">
    <property type="entry name" value="TRNA N6-ADENOSINE THREONYLCARBAMOYLTRANSFERASE"/>
    <property type="match status" value="1"/>
</dbReference>